<evidence type="ECO:0000313" key="3">
    <source>
        <dbReference type="Proteomes" id="UP001165060"/>
    </source>
</evidence>
<accession>A0ABQ6M458</accession>
<protein>
    <submittedName>
        <fullName evidence="2">Uncharacterized protein</fullName>
    </submittedName>
</protein>
<dbReference type="Pfam" id="PF13181">
    <property type="entry name" value="TPR_8"/>
    <property type="match status" value="1"/>
</dbReference>
<proteinExistence type="predicted"/>
<name>A0ABQ6M458_9STRA</name>
<dbReference type="Gene3D" id="1.25.40.10">
    <property type="entry name" value="Tetratricopeptide repeat domain"/>
    <property type="match status" value="2"/>
</dbReference>
<dbReference type="PROSITE" id="PS50005">
    <property type="entry name" value="TPR"/>
    <property type="match status" value="1"/>
</dbReference>
<dbReference type="SMART" id="SM00028">
    <property type="entry name" value="TPR"/>
    <property type="match status" value="3"/>
</dbReference>
<feature type="repeat" description="TPR" evidence="1">
    <location>
        <begin position="371"/>
        <end position="404"/>
    </location>
</feature>
<dbReference type="SUPFAM" id="SSF48452">
    <property type="entry name" value="TPR-like"/>
    <property type="match status" value="1"/>
</dbReference>
<keyword evidence="1" id="KW-0802">TPR repeat</keyword>
<sequence length="471" mass="51242">MGASVSVQGGTAAGDMLIGTSDAEALIGPKMWALFADSFATLPQPVTVNEFRQFADARLAVMVAEGNVGFEVDLLETQSKVFDNKNQVSTFKGSLELVIKPFVLSGDDARDENTEVAQEASRLRKLSISQGGEAAEPLFVPSPRAPGGVPEAVNREVSGTYATDANGNEVYRPSKQSQIMGTVQELEKWVNMSETLDVLDEDEREAIVNEYLMLVDRICQYAVGTYNLQPGPFLLDTDDCWDGNPTSLVQDLVHLACDFVHSADDDRGVGGGEAKIMYGLALMLFSVAHCFHPADDAAVLCGMGQAVIGLGFHEVAAMLLSKSLELNADDHVTLLHLGIAYHETGRLEHSCKMLEKAVNFSAKAGDHYHLKECLRRRGHTFEELGDFKSASKNYGIAMELEPNEPEFPFLRALCMAKLNQLGKAAGFLNSARKMHAEAGDEDGAAKCDRELESVAAVLKMKRNAYTPTQKW</sequence>
<dbReference type="EMBL" id="BRYB01002414">
    <property type="protein sequence ID" value="GMI19148.1"/>
    <property type="molecule type" value="Genomic_DNA"/>
</dbReference>
<organism evidence="2 3">
    <name type="scientific">Tetraparma gracilis</name>
    <dbReference type="NCBI Taxonomy" id="2962635"/>
    <lineage>
        <taxon>Eukaryota</taxon>
        <taxon>Sar</taxon>
        <taxon>Stramenopiles</taxon>
        <taxon>Ochrophyta</taxon>
        <taxon>Bolidophyceae</taxon>
        <taxon>Parmales</taxon>
        <taxon>Triparmaceae</taxon>
        <taxon>Tetraparma</taxon>
    </lineage>
</organism>
<gene>
    <name evidence="2" type="ORF">TeGR_g6259</name>
</gene>
<evidence type="ECO:0000256" key="1">
    <source>
        <dbReference type="PROSITE-ProRule" id="PRU00339"/>
    </source>
</evidence>
<comment type="caution">
    <text evidence="2">The sequence shown here is derived from an EMBL/GenBank/DDBJ whole genome shotgun (WGS) entry which is preliminary data.</text>
</comment>
<keyword evidence="3" id="KW-1185">Reference proteome</keyword>
<evidence type="ECO:0000313" key="2">
    <source>
        <dbReference type="EMBL" id="GMI19148.1"/>
    </source>
</evidence>
<dbReference type="Proteomes" id="UP001165060">
    <property type="component" value="Unassembled WGS sequence"/>
</dbReference>
<dbReference type="InterPro" id="IPR019734">
    <property type="entry name" value="TPR_rpt"/>
</dbReference>
<dbReference type="InterPro" id="IPR011990">
    <property type="entry name" value="TPR-like_helical_dom_sf"/>
</dbReference>
<reference evidence="2 3" key="1">
    <citation type="journal article" date="2023" name="Commun. Biol.">
        <title>Genome analysis of Parmales, the sister group of diatoms, reveals the evolutionary specialization of diatoms from phago-mixotrophs to photoautotrophs.</title>
        <authorList>
            <person name="Ban H."/>
            <person name="Sato S."/>
            <person name="Yoshikawa S."/>
            <person name="Yamada K."/>
            <person name="Nakamura Y."/>
            <person name="Ichinomiya M."/>
            <person name="Sato N."/>
            <person name="Blanc-Mathieu R."/>
            <person name="Endo H."/>
            <person name="Kuwata A."/>
            <person name="Ogata H."/>
        </authorList>
    </citation>
    <scope>NUCLEOTIDE SEQUENCE [LARGE SCALE GENOMIC DNA]</scope>
</reference>